<proteinExistence type="predicted"/>
<reference evidence="3" key="1">
    <citation type="journal article" date="2019" name="Int. J. Syst. Evol. Microbiol.">
        <title>The Global Catalogue of Microorganisms (GCM) 10K type strain sequencing project: providing services to taxonomists for standard genome sequencing and annotation.</title>
        <authorList>
            <consortium name="The Broad Institute Genomics Platform"/>
            <consortium name="The Broad Institute Genome Sequencing Center for Infectious Disease"/>
            <person name="Wu L."/>
            <person name="Ma J."/>
        </authorList>
    </citation>
    <scope>NUCLEOTIDE SEQUENCE [LARGE SCALE GENOMIC DNA]</scope>
    <source>
        <strain evidence="3">JCM 9377</strain>
    </source>
</reference>
<keyword evidence="1" id="KW-1133">Transmembrane helix</keyword>
<dbReference type="EMBL" id="BAAAUV010000024">
    <property type="protein sequence ID" value="GAA3233181.1"/>
    <property type="molecule type" value="Genomic_DNA"/>
</dbReference>
<keyword evidence="1" id="KW-0472">Membrane</keyword>
<name>A0ABP6QIG5_9ACTN</name>
<dbReference type="Proteomes" id="UP001501237">
    <property type="component" value="Unassembled WGS sequence"/>
</dbReference>
<sequence>MIAPIVSFIDDRLRPTGRVQGVGMSGLKGVIAVLTCAVIGTLSFFLTRPGTEVVTGPGPTAAASTAPVSSNPAPSTRVPGELVGSWAGTALGPNGQQQVALTLKDGVVGEVVGESTVPGSDCVFELKLDSVDRQAVFVTERTRTGSKCTPSSGRIGLVDGGVRYSTRTPDGDTVSGRLSKA</sequence>
<gene>
    <name evidence="2" type="ORF">GCM10010468_65620</name>
</gene>
<organism evidence="2 3">
    <name type="scientific">Actinocorallia longicatena</name>
    <dbReference type="NCBI Taxonomy" id="111803"/>
    <lineage>
        <taxon>Bacteria</taxon>
        <taxon>Bacillati</taxon>
        <taxon>Actinomycetota</taxon>
        <taxon>Actinomycetes</taxon>
        <taxon>Streptosporangiales</taxon>
        <taxon>Thermomonosporaceae</taxon>
        <taxon>Actinocorallia</taxon>
    </lineage>
</organism>
<protein>
    <recommendedName>
        <fullName evidence="4">Serine/threonine protein kinase</fullName>
    </recommendedName>
</protein>
<evidence type="ECO:0000313" key="2">
    <source>
        <dbReference type="EMBL" id="GAA3233181.1"/>
    </source>
</evidence>
<evidence type="ECO:0000313" key="3">
    <source>
        <dbReference type="Proteomes" id="UP001501237"/>
    </source>
</evidence>
<accession>A0ABP6QIG5</accession>
<evidence type="ECO:0008006" key="4">
    <source>
        <dbReference type="Google" id="ProtNLM"/>
    </source>
</evidence>
<dbReference type="RefSeq" id="WP_344836039.1">
    <property type="nucleotide sequence ID" value="NZ_BAAAUV010000024.1"/>
</dbReference>
<comment type="caution">
    <text evidence="2">The sequence shown here is derived from an EMBL/GenBank/DDBJ whole genome shotgun (WGS) entry which is preliminary data.</text>
</comment>
<keyword evidence="1" id="KW-0812">Transmembrane</keyword>
<keyword evidence="3" id="KW-1185">Reference proteome</keyword>
<feature type="transmembrane region" description="Helical" evidence="1">
    <location>
        <begin position="21"/>
        <end position="46"/>
    </location>
</feature>
<evidence type="ECO:0000256" key="1">
    <source>
        <dbReference type="SAM" id="Phobius"/>
    </source>
</evidence>